<keyword evidence="6" id="KW-0472">Membrane</keyword>
<keyword evidence="7" id="KW-0139">CF(1)</keyword>
<dbReference type="Pfam" id="PF02823">
    <property type="entry name" value="ATP-synt_DE_N"/>
    <property type="match status" value="1"/>
</dbReference>
<evidence type="ECO:0000256" key="5">
    <source>
        <dbReference type="ARBA" id="ARBA00023065"/>
    </source>
</evidence>
<dbReference type="EMBL" id="NIPO01000001">
    <property type="protein sequence ID" value="PJR03583.1"/>
    <property type="molecule type" value="Genomic_DNA"/>
</dbReference>
<gene>
    <name evidence="9" type="ORF">CDL10_02915</name>
</gene>
<evidence type="ECO:0000256" key="2">
    <source>
        <dbReference type="ARBA" id="ARBA00004184"/>
    </source>
</evidence>
<reference evidence="9 10" key="1">
    <citation type="submission" date="2017-06" db="EMBL/GenBank/DDBJ databases">
        <title>Description of Avrilella dinanensis gen. nov. sp. nov.</title>
        <authorList>
            <person name="Leyer C."/>
            <person name="Sassi M."/>
            <person name="Minet J."/>
            <person name="Kayal S."/>
            <person name="Cattoir V."/>
        </authorList>
    </citation>
    <scope>NUCLEOTIDE SEQUENCE [LARGE SCALE GENOMIC DNA]</scope>
    <source>
        <strain evidence="9 10">UR159</strain>
    </source>
</reference>
<comment type="caution">
    <text evidence="9">The sequence shown here is derived from an EMBL/GenBank/DDBJ whole genome shotgun (WGS) entry which is preliminary data.</text>
</comment>
<sequence length="93" mass="10399">MLLEIVSPEATLFKGQVDAVSVPGVDGEFQMLNNHAAIVSMLTKGNIRIVGKNLKFDEKFANRFEKLSDQEYYLPIETGTIELKDNRINILAS</sequence>
<evidence type="ECO:0000259" key="8">
    <source>
        <dbReference type="Pfam" id="PF02823"/>
    </source>
</evidence>
<evidence type="ECO:0000313" key="9">
    <source>
        <dbReference type="EMBL" id="PJR03583.1"/>
    </source>
</evidence>
<evidence type="ECO:0000256" key="6">
    <source>
        <dbReference type="ARBA" id="ARBA00023136"/>
    </source>
</evidence>
<organism evidence="9 10">
    <name type="scientific">Avrilella dinanensis</name>
    <dbReference type="NCBI Taxonomy" id="2008672"/>
    <lineage>
        <taxon>Bacteria</taxon>
        <taxon>Pseudomonadati</taxon>
        <taxon>Bacteroidota</taxon>
        <taxon>Flavobacteriia</taxon>
        <taxon>Flavobacteriales</taxon>
        <taxon>Flavobacteriaceae</taxon>
        <taxon>Avrilella</taxon>
    </lineage>
</organism>
<comment type="subcellular location">
    <subcellularLocation>
        <location evidence="2">Endomembrane system</location>
        <topology evidence="2">Peripheral membrane protein</topology>
    </subcellularLocation>
</comment>
<comment type="function">
    <text evidence="1">Produces ATP from ADP in the presence of a proton gradient across the membrane.</text>
</comment>
<name>A0A2M9R4D3_9FLAO</name>
<dbReference type="Proteomes" id="UP000231960">
    <property type="component" value="Unassembled WGS sequence"/>
</dbReference>
<comment type="similarity">
    <text evidence="3">Belongs to the ATPase epsilon chain family.</text>
</comment>
<evidence type="ECO:0000313" key="10">
    <source>
        <dbReference type="Proteomes" id="UP000231960"/>
    </source>
</evidence>
<evidence type="ECO:0000256" key="7">
    <source>
        <dbReference type="ARBA" id="ARBA00023196"/>
    </source>
</evidence>
<dbReference type="CDD" id="cd12152">
    <property type="entry name" value="F1-ATPase_delta"/>
    <property type="match status" value="1"/>
</dbReference>
<dbReference type="OrthoDB" id="5294255at2"/>
<accession>A0A2M9R4D3</accession>
<keyword evidence="7" id="KW-0066">ATP synthesis</keyword>
<dbReference type="InterPro" id="IPR036771">
    <property type="entry name" value="ATPsynth_dsu/esu_N"/>
</dbReference>
<dbReference type="InterPro" id="IPR001469">
    <property type="entry name" value="ATP_synth_F1_dsu/esu"/>
</dbReference>
<keyword evidence="5" id="KW-0406">Ion transport</keyword>
<evidence type="ECO:0000256" key="1">
    <source>
        <dbReference type="ARBA" id="ARBA00003543"/>
    </source>
</evidence>
<evidence type="ECO:0000256" key="3">
    <source>
        <dbReference type="ARBA" id="ARBA00005712"/>
    </source>
</evidence>
<dbReference type="SUPFAM" id="SSF51344">
    <property type="entry name" value="Epsilon subunit of F1F0-ATP synthase N-terminal domain"/>
    <property type="match status" value="1"/>
</dbReference>
<dbReference type="GO" id="GO:0046933">
    <property type="term" value="F:proton-transporting ATP synthase activity, rotational mechanism"/>
    <property type="evidence" value="ECO:0007669"/>
    <property type="project" value="InterPro"/>
</dbReference>
<proteinExistence type="inferred from homology"/>
<dbReference type="GO" id="GO:0012505">
    <property type="term" value="C:endomembrane system"/>
    <property type="evidence" value="ECO:0007669"/>
    <property type="project" value="UniProtKB-SubCell"/>
</dbReference>
<keyword evidence="10" id="KW-1185">Reference proteome</keyword>
<feature type="domain" description="ATP synthase F1 complex delta/epsilon subunit N-terminal" evidence="8">
    <location>
        <begin position="3"/>
        <end position="92"/>
    </location>
</feature>
<keyword evidence="4" id="KW-0813">Transport</keyword>
<dbReference type="Gene3D" id="2.60.15.10">
    <property type="entry name" value="F0F1 ATP synthase delta/epsilon subunit, N-terminal"/>
    <property type="match status" value="1"/>
</dbReference>
<protein>
    <recommendedName>
        <fullName evidence="8">ATP synthase F1 complex delta/epsilon subunit N-terminal domain-containing protein</fullName>
    </recommendedName>
</protein>
<dbReference type="GO" id="GO:0045259">
    <property type="term" value="C:proton-transporting ATP synthase complex"/>
    <property type="evidence" value="ECO:0007669"/>
    <property type="project" value="UniProtKB-KW"/>
</dbReference>
<dbReference type="AlphaFoldDB" id="A0A2M9R4D3"/>
<dbReference type="InterPro" id="IPR020546">
    <property type="entry name" value="ATP_synth_F1_dsu/esu_N"/>
</dbReference>
<evidence type="ECO:0000256" key="4">
    <source>
        <dbReference type="ARBA" id="ARBA00022448"/>
    </source>
</evidence>
<dbReference type="RefSeq" id="WP_100677151.1">
    <property type="nucleotide sequence ID" value="NZ_NIPO01000001.1"/>
</dbReference>